<dbReference type="GO" id="GO:0004385">
    <property type="term" value="F:GMP kinase activity"/>
    <property type="evidence" value="ECO:0007669"/>
    <property type="project" value="UniProtKB-EC"/>
</dbReference>
<dbReference type="Gene3D" id="3.30.63.10">
    <property type="entry name" value="Guanylate Kinase phosphate binding domain"/>
    <property type="match status" value="1"/>
</dbReference>
<dbReference type="OMA" id="EWAVVHG"/>
<keyword evidence="5 8" id="KW-0418">Kinase</keyword>
<keyword evidence="9" id="KW-1185">Reference proteome</keyword>
<dbReference type="FunFam" id="3.30.63.10:FF:000002">
    <property type="entry name" value="Guanylate kinase 1"/>
    <property type="match status" value="1"/>
</dbReference>
<dbReference type="RefSeq" id="XP_004253729.1">
    <property type="nucleotide sequence ID" value="XM_004253681.1"/>
</dbReference>
<evidence type="ECO:0000256" key="1">
    <source>
        <dbReference type="ARBA" id="ARBA00005790"/>
    </source>
</evidence>
<evidence type="ECO:0000259" key="7">
    <source>
        <dbReference type="PROSITE" id="PS50052"/>
    </source>
</evidence>
<evidence type="ECO:0000256" key="5">
    <source>
        <dbReference type="ARBA" id="ARBA00022777"/>
    </source>
</evidence>
<dbReference type="AlphaFoldDB" id="A0A0A1U2R9"/>
<dbReference type="Gene3D" id="3.40.50.300">
    <property type="entry name" value="P-loop containing nucleotide triphosphate hydrolases"/>
    <property type="match status" value="1"/>
</dbReference>
<name>A0A0A1U2R9_ENTIV</name>
<dbReference type="PANTHER" id="PTHR23117:SF13">
    <property type="entry name" value="GUANYLATE KINASE"/>
    <property type="match status" value="1"/>
</dbReference>
<dbReference type="InterPro" id="IPR008144">
    <property type="entry name" value="Guanylate_kin-like_dom"/>
</dbReference>
<dbReference type="FunFam" id="3.40.50.300:FF:000776">
    <property type="entry name" value="Guanylate kinase 2"/>
    <property type="match status" value="1"/>
</dbReference>
<dbReference type="NCBIfam" id="TIGR03263">
    <property type="entry name" value="guanyl_kin"/>
    <property type="match status" value="1"/>
</dbReference>
<dbReference type="HAMAP" id="MF_00328">
    <property type="entry name" value="Guanylate_kinase"/>
    <property type="match status" value="1"/>
</dbReference>
<gene>
    <name evidence="8" type="ORF">EIN_316570</name>
</gene>
<evidence type="ECO:0000313" key="9">
    <source>
        <dbReference type="Proteomes" id="UP000014680"/>
    </source>
</evidence>
<dbReference type="InterPro" id="IPR008145">
    <property type="entry name" value="GK/Ca_channel_bsu"/>
</dbReference>
<protein>
    <recommendedName>
        <fullName evidence="2">guanylate kinase</fullName>
        <ecNumber evidence="2">2.7.4.8</ecNumber>
    </recommendedName>
</protein>
<dbReference type="PANTHER" id="PTHR23117">
    <property type="entry name" value="GUANYLATE KINASE-RELATED"/>
    <property type="match status" value="1"/>
</dbReference>
<evidence type="ECO:0000256" key="3">
    <source>
        <dbReference type="ARBA" id="ARBA00022679"/>
    </source>
</evidence>
<sequence length="188" mass="21455">MSGKHQVLVILGPSGVGKSTLVSHLMEQFPNKFSFSVSHTTRKPRGKERDGVEYNFITEEKMKEMINNNEFVEHAHVHTAFYGTSLQEIKRINANHQIAILDIDVQGSKQVRGKVDAFYLFVAPPSMEVLEQRLRGRNTETEEQIKVRLANAIKEMEGEKDADYVIVNTTREATFPELDKVILQHFDV</sequence>
<comment type="similarity">
    <text evidence="1">Belongs to the guanylate kinase family.</text>
</comment>
<dbReference type="SMART" id="SM00072">
    <property type="entry name" value="GuKc"/>
    <property type="match status" value="1"/>
</dbReference>
<dbReference type="EC" id="2.7.4.8" evidence="2"/>
<dbReference type="KEGG" id="eiv:EIN_316570"/>
<dbReference type="PROSITE" id="PS00856">
    <property type="entry name" value="GUANYLATE_KINASE_1"/>
    <property type="match status" value="1"/>
</dbReference>
<organism evidence="8 9">
    <name type="scientific">Entamoeba invadens IP1</name>
    <dbReference type="NCBI Taxonomy" id="370355"/>
    <lineage>
        <taxon>Eukaryota</taxon>
        <taxon>Amoebozoa</taxon>
        <taxon>Evosea</taxon>
        <taxon>Archamoebae</taxon>
        <taxon>Mastigamoebida</taxon>
        <taxon>Entamoebidae</taxon>
        <taxon>Entamoeba</taxon>
    </lineage>
</organism>
<dbReference type="Pfam" id="PF00625">
    <property type="entry name" value="Guanylate_kin"/>
    <property type="match status" value="1"/>
</dbReference>
<dbReference type="PROSITE" id="PS50052">
    <property type="entry name" value="GUANYLATE_KINASE_2"/>
    <property type="match status" value="1"/>
</dbReference>
<dbReference type="VEuPathDB" id="AmoebaDB:EIN_316570"/>
<dbReference type="CDD" id="cd00071">
    <property type="entry name" value="GMPK"/>
    <property type="match status" value="1"/>
</dbReference>
<dbReference type="Proteomes" id="UP000014680">
    <property type="component" value="Unassembled WGS sequence"/>
</dbReference>
<reference evidence="8 9" key="1">
    <citation type="submission" date="2012-10" db="EMBL/GenBank/DDBJ databases">
        <authorList>
            <person name="Zafar N."/>
            <person name="Inman J."/>
            <person name="Hall N."/>
            <person name="Lorenzi H."/>
            <person name="Caler E."/>
        </authorList>
    </citation>
    <scope>NUCLEOTIDE SEQUENCE [LARGE SCALE GENOMIC DNA]</scope>
    <source>
        <strain evidence="8 9">IP1</strain>
    </source>
</reference>
<keyword evidence="6" id="KW-0067">ATP-binding</keyword>
<evidence type="ECO:0000256" key="4">
    <source>
        <dbReference type="ARBA" id="ARBA00022741"/>
    </source>
</evidence>
<evidence type="ECO:0000256" key="6">
    <source>
        <dbReference type="ARBA" id="ARBA00022840"/>
    </source>
</evidence>
<feature type="domain" description="Guanylate kinase-like" evidence="7">
    <location>
        <begin position="5"/>
        <end position="183"/>
    </location>
</feature>
<accession>A0A0A1U2R9</accession>
<dbReference type="GeneID" id="14885989"/>
<evidence type="ECO:0000256" key="2">
    <source>
        <dbReference type="ARBA" id="ARBA00012961"/>
    </source>
</evidence>
<dbReference type="InterPro" id="IPR020590">
    <property type="entry name" value="Guanylate_kinase_CS"/>
</dbReference>
<dbReference type="GO" id="GO:0005524">
    <property type="term" value="F:ATP binding"/>
    <property type="evidence" value="ECO:0007669"/>
    <property type="project" value="UniProtKB-KW"/>
</dbReference>
<keyword evidence="4" id="KW-0547">Nucleotide-binding</keyword>
<dbReference type="InterPro" id="IPR027417">
    <property type="entry name" value="P-loop_NTPase"/>
</dbReference>
<evidence type="ECO:0000313" key="8">
    <source>
        <dbReference type="EMBL" id="ELP86958.1"/>
    </source>
</evidence>
<keyword evidence="3 8" id="KW-0808">Transferase</keyword>
<dbReference type="GO" id="GO:0005829">
    <property type="term" value="C:cytosol"/>
    <property type="evidence" value="ECO:0007669"/>
    <property type="project" value="TreeGrafter"/>
</dbReference>
<dbReference type="SUPFAM" id="SSF52540">
    <property type="entry name" value="P-loop containing nucleoside triphosphate hydrolases"/>
    <property type="match status" value="1"/>
</dbReference>
<proteinExistence type="inferred from homology"/>
<dbReference type="EMBL" id="KB206890">
    <property type="protein sequence ID" value="ELP86958.1"/>
    <property type="molecule type" value="Genomic_DNA"/>
</dbReference>
<dbReference type="OrthoDB" id="6334211at2759"/>
<dbReference type="InterPro" id="IPR017665">
    <property type="entry name" value="Guanylate_kinase"/>
</dbReference>